<evidence type="ECO:0000313" key="3">
    <source>
        <dbReference type="Proteomes" id="UP001152797"/>
    </source>
</evidence>
<proteinExistence type="predicted"/>
<gene>
    <name evidence="1" type="ORF">C1SCF055_LOCUS17511</name>
</gene>
<evidence type="ECO:0000313" key="2">
    <source>
        <dbReference type="EMBL" id="CAL4777843.1"/>
    </source>
</evidence>
<accession>A0A9P1FWB5</accession>
<sequence length="86" mass="10114">MAQLDKERQYVWDNKHRFPRKDATSQLLHGACEKLLREKAALEERRYEEHTAEPHVLFQRLGVDFHRRTSEKARAAWAVAKNSTVG</sequence>
<protein>
    <submittedName>
        <fullName evidence="2">Potassium-transporting ATPase alpha chain 1</fullName>
    </submittedName>
</protein>
<dbReference type="EMBL" id="CAMXCT010001487">
    <property type="protein sequence ID" value="CAI3990531.1"/>
    <property type="molecule type" value="Genomic_DNA"/>
</dbReference>
<name>A0A9P1FWB5_9DINO</name>
<dbReference type="AlphaFoldDB" id="A0A9P1FWB5"/>
<reference evidence="2 3" key="2">
    <citation type="submission" date="2024-05" db="EMBL/GenBank/DDBJ databases">
        <authorList>
            <person name="Chen Y."/>
            <person name="Shah S."/>
            <person name="Dougan E. K."/>
            <person name="Thang M."/>
            <person name="Chan C."/>
        </authorList>
    </citation>
    <scope>NUCLEOTIDE SEQUENCE [LARGE SCALE GENOMIC DNA]</scope>
</reference>
<organism evidence="1">
    <name type="scientific">Cladocopium goreaui</name>
    <dbReference type="NCBI Taxonomy" id="2562237"/>
    <lineage>
        <taxon>Eukaryota</taxon>
        <taxon>Sar</taxon>
        <taxon>Alveolata</taxon>
        <taxon>Dinophyceae</taxon>
        <taxon>Suessiales</taxon>
        <taxon>Symbiodiniaceae</taxon>
        <taxon>Cladocopium</taxon>
    </lineage>
</organism>
<dbReference type="Proteomes" id="UP001152797">
    <property type="component" value="Unassembled WGS sequence"/>
</dbReference>
<dbReference type="EMBL" id="CAMXCT020001487">
    <property type="protein sequence ID" value="CAL1143906.1"/>
    <property type="molecule type" value="Genomic_DNA"/>
</dbReference>
<dbReference type="EMBL" id="CAMXCT030001487">
    <property type="protein sequence ID" value="CAL4777843.1"/>
    <property type="molecule type" value="Genomic_DNA"/>
</dbReference>
<reference evidence="1" key="1">
    <citation type="submission" date="2022-10" db="EMBL/GenBank/DDBJ databases">
        <authorList>
            <person name="Chen Y."/>
            <person name="Dougan E. K."/>
            <person name="Chan C."/>
            <person name="Rhodes N."/>
            <person name="Thang M."/>
        </authorList>
    </citation>
    <scope>NUCLEOTIDE SEQUENCE</scope>
</reference>
<comment type="caution">
    <text evidence="1">The sequence shown here is derived from an EMBL/GenBank/DDBJ whole genome shotgun (WGS) entry which is preliminary data.</text>
</comment>
<evidence type="ECO:0000313" key="1">
    <source>
        <dbReference type="EMBL" id="CAI3990531.1"/>
    </source>
</evidence>
<keyword evidence="3" id="KW-1185">Reference proteome</keyword>